<accession>A0A9P6DW41</accession>
<evidence type="ECO:0000256" key="2">
    <source>
        <dbReference type="SAM" id="MobiDB-lite"/>
    </source>
</evidence>
<feature type="domain" description="UFSP1/2/DUB catalytic" evidence="3">
    <location>
        <begin position="104"/>
        <end position="322"/>
    </location>
</feature>
<dbReference type="AlphaFoldDB" id="A0A9P6DW41"/>
<dbReference type="GO" id="GO:0016787">
    <property type="term" value="F:hydrolase activity"/>
    <property type="evidence" value="ECO:0007669"/>
    <property type="project" value="UniProtKB-KW"/>
</dbReference>
<sequence>MREGYHEASVSCAICLESLDHLTIEERAEHYSVHFDDDVPSSSTAHTVPRRSSPGPGIAFKTKENVFWHALQETPPPGNWTPGLIPLLKRTFTKLHSRGITARAVLCTDGVCHVGTEFFDLGWGCGYRNFLMACTSLLAQQTQPMYFPLLDVGNGSSANVNGGEPQELGGPGVRALQAWIEDAWRRGFDEEGAKDTHMKGKLVNTKKWIGTTDIYVAFISRGIPALLVDFPKPQKGRASKSPEHTPASALTRWIVNYFDDVAQPGMEGGRKGNAFDLLKGGGVIVSNRMPIILQHAGHSRTIVGYEKTRNNSINLLLLDPSKHPTGLSAVQPSPIIRRCAVIVPVKRVRGAAFSDEEDDLGLDEKLILEQDGFIVLEDKGSPRTVSFTDTSRHPRTTADQPSHSAGTPSAEESAADRLCDGLDPLKTANFFRVNIASLSQKDQYQILYFPLTEPLTEYQQLQRMVVRSSIIAPNP</sequence>
<reference evidence="4" key="1">
    <citation type="journal article" date="2020" name="Nat. Commun.">
        <title>Large-scale genome sequencing of mycorrhizal fungi provides insights into the early evolution of symbiotic traits.</title>
        <authorList>
            <person name="Miyauchi S."/>
            <person name="Kiss E."/>
            <person name="Kuo A."/>
            <person name="Drula E."/>
            <person name="Kohler A."/>
            <person name="Sanchez-Garcia M."/>
            <person name="Morin E."/>
            <person name="Andreopoulos B."/>
            <person name="Barry K.W."/>
            <person name="Bonito G."/>
            <person name="Buee M."/>
            <person name="Carver A."/>
            <person name="Chen C."/>
            <person name="Cichocki N."/>
            <person name="Clum A."/>
            <person name="Culley D."/>
            <person name="Crous P.W."/>
            <person name="Fauchery L."/>
            <person name="Girlanda M."/>
            <person name="Hayes R.D."/>
            <person name="Keri Z."/>
            <person name="LaButti K."/>
            <person name="Lipzen A."/>
            <person name="Lombard V."/>
            <person name="Magnuson J."/>
            <person name="Maillard F."/>
            <person name="Murat C."/>
            <person name="Nolan M."/>
            <person name="Ohm R.A."/>
            <person name="Pangilinan J."/>
            <person name="Pereira M.F."/>
            <person name="Perotto S."/>
            <person name="Peter M."/>
            <person name="Pfister S."/>
            <person name="Riley R."/>
            <person name="Sitrit Y."/>
            <person name="Stielow J.B."/>
            <person name="Szollosi G."/>
            <person name="Zifcakova L."/>
            <person name="Stursova M."/>
            <person name="Spatafora J.W."/>
            <person name="Tedersoo L."/>
            <person name="Vaario L.M."/>
            <person name="Yamada A."/>
            <person name="Yan M."/>
            <person name="Wang P."/>
            <person name="Xu J."/>
            <person name="Bruns T."/>
            <person name="Baldrian P."/>
            <person name="Vilgalys R."/>
            <person name="Dunand C."/>
            <person name="Henrissat B."/>
            <person name="Grigoriev I.V."/>
            <person name="Hibbett D."/>
            <person name="Nagy L.G."/>
            <person name="Martin F.M."/>
        </authorList>
    </citation>
    <scope>NUCLEOTIDE SEQUENCE</scope>
    <source>
        <strain evidence="4">UP504</strain>
    </source>
</reference>
<evidence type="ECO:0000313" key="5">
    <source>
        <dbReference type="Proteomes" id="UP000886523"/>
    </source>
</evidence>
<feature type="compositionally biased region" description="Polar residues" evidence="2">
    <location>
        <begin position="397"/>
        <end position="407"/>
    </location>
</feature>
<organism evidence="4 5">
    <name type="scientific">Hydnum rufescens UP504</name>
    <dbReference type="NCBI Taxonomy" id="1448309"/>
    <lineage>
        <taxon>Eukaryota</taxon>
        <taxon>Fungi</taxon>
        <taxon>Dikarya</taxon>
        <taxon>Basidiomycota</taxon>
        <taxon>Agaricomycotina</taxon>
        <taxon>Agaricomycetes</taxon>
        <taxon>Cantharellales</taxon>
        <taxon>Hydnaceae</taxon>
        <taxon>Hydnum</taxon>
    </lineage>
</organism>
<protein>
    <recommendedName>
        <fullName evidence="3">UFSP1/2/DUB catalytic domain-containing protein</fullName>
    </recommendedName>
</protein>
<comment type="caution">
    <text evidence="4">The sequence shown here is derived from an EMBL/GenBank/DDBJ whole genome shotgun (WGS) entry which is preliminary data.</text>
</comment>
<dbReference type="InterPro" id="IPR012462">
    <property type="entry name" value="UFSP1/2_DUB_cat"/>
</dbReference>
<proteinExistence type="predicted"/>
<dbReference type="Pfam" id="PF07910">
    <property type="entry name" value="Peptidase_C78"/>
    <property type="match status" value="1"/>
</dbReference>
<evidence type="ECO:0000313" key="4">
    <source>
        <dbReference type="EMBL" id="KAF9513339.1"/>
    </source>
</evidence>
<evidence type="ECO:0000259" key="3">
    <source>
        <dbReference type="Pfam" id="PF07910"/>
    </source>
</evidence>
<feature type="region of interest" description="Disordered" evidence="2">
    <location>
        <begin position="384"/>
        <end position="415"/>
    </location>
</feature>
<gene>
    <name evidence="4" type="ORF">BS47DRAFT_1376757</name>
</gene>
<dbReference type="Gene3D" id="3.90.70.130">
    <property type="match status" value="1"/>
</dbReference>
<evidence type="ECO:0000256" key="1">
    <source>
        <dbReference type="ARBA" id="ARBA00022801"/>
    </source>
</evidence>
<dbReference type="Proteomes" id="UP000886523">
    <property type="component" value="Unassembled WGS sequence"/>
</dbReference>
<dbReference type="EMBL" id="MU128974">
    <property type="protein sequence ID" value="KAF9513339.1"/>
    <property type="molecule type" value="Genomic_DNA"/>
</dbReference>
<keyword evidence="5" id="KW-1185">Reference proteome</keyword>
<keyword evidence="1" id="KW-0378">Hydrolase</keyword>
<dbReference type="OrthoDB" id="288987at2759"/>
<name>A0A9P6DW41_9AGAM</name>